<evidence type="ECO:0000256" key="1">
    <source>
        <dbReference type="ARBA" id="ARBA00004864"/>
    </source>
</evidence>
<dbReference type="UniPathway" id="UPA00049">
    <property type="reaction ID" value="UER00060"/>
</dbReference>
<dbReference type="SUPFAM" id="SSF51735">
    <property type="entry name" value="NAD(P)-binding Rossmann-fold domains"/>
    <property type="match status" value="1"/>
</dbReference>
<dbReference type="InterPro" id="IPR013023">
    <property type="entry name" value="KARI"/>
</dbReference>
<dbReference type="Gene3D" id="6.10.240.10">
    <property type="match status" value="1"/>
</dbReference>
<dbReference type="GO" id="GO:0050661">
    <property type="term" value="F:NADP binding"/>
    <property type="evidence" value="ECO:0007669"/>
    <property type="project" value="InterPro"/>
</dbReference>
<dbReference type="GO" id="GO:0000287">
    <property type="term" value="F:magnesium ion binding"/>
    <property type="evidence" value="ECO:0007669"/>
    <property type="project" value="UniProtKB-UniRule"/>
</dbReference>
<feature type="binding site" evidence="11 12">
    <location>
        <position position="190"/>
    </location>
    <ligand>
        <name>Mg(2+)</name>
        <dbReference type="ChEBI" id="CHEBI:18420"/>
        <label>1</label>
    </ligand>
</feature>
<protein>
    <recommendedName>
        <fullName evidence="11">Ketol-acid reductoisomerase (NADP(+))</fullName>
        <shortName evidence="11">KARI</shortName>
        <ecNumber evidence="11">1.1.1.86</ecNumber>
    </recommendedName>
    <alternativeName>
        <fullName evidence="11">Acetohydroxy-acid isomeroreductase</fullName>
        <shortName evidence="11">AHIR</shortName>
    </alternativeName>
    <alternativeName>
        <fullName evidence="11">Alpha-keto-beta-hydroxylacyl reductoisomerase</fullName>
    </alternativeName>
</protein>
<keyword evidence="5 11" id="KW-0479">Metal-binding</keyword>
<evidence type="ECO:0000256" key="7">
    <source>
        <dbReference type="ARBA" id="ARBA00023002"/>
    </source>
</evidence>
<feature type="binding site" evidence="11 12">
    <location>
        <position position="190"/>
    </location>
    <ligand>
        <name>Mg(2+)</name>
        <dbReference type="ChEBI" id="CHEBI:18420"/>
        <label>2</label>
    </ligand>
</feature>
<sequence length="328" mass="36591">MKIYHEKDIDMGVLEDKTIAVIGYGSQGRAQALNMRDSGLNVIVGVRKDGKSWNIAKNDGMEVTTIEDASKRADIVHVLIPDEVQPKVYEKYIKSGLEDGNTLSFSHGYNIHFKNIIPPKNVNVTMIAPKGPGAMVRRTYKEGFGIPALVAVEVDVTGDALDQALAMGKACGFARAGILRTTFKEETETDLFGEQVVLCGGVTELIKAAFDTLVEAGYQPEIAYFETCHELKLIIDLIYEKGLTGMWKNVSNTAEYGGLTRRERVISQEVRNEMKKILKEIQKGEFAREWALENQVGRPVLKRLREIEKELKIEKVGSKLRKLCGLEK</sequence>
<keyword evidence="4 11" id="KW-0028">Amino-acid biosynthesis</keyword>
<dbReference type="HOGENOM" id="CLU_033821_0_1_2"/>
<proteinExistence type="inferred from homology"/>
<evidence type="ECO:0000259" key="14">
    <source>
        <dbReference type="PROSITE" id="PS51851"/>
    </source>
</evidence>
<dbReference type="Pfam" id="PF07991">
    <property type="entry name" value="KARI_N"/>
    <property type="match status" value="1"/>
</dbReference>
<comment type="cofactor">
    <cofactor evidence="11">
        <name>Mg(2+)</name>
        <dbReference type="ChEBI" id="CHEBI:18420"/>
    </cofactor>
    <text evidence="11">Binds 2 magnesium ions per subunit.</text>
</comment>
<dbReference type="GO" id="GO:0004455">
    <property type="term" value="F:ketol-acid reductoisomerase activity"/>
    <property type="evidence" value="ECO:0007669"/>
    <property type="project" value="UniProtKB-UniRule"/>
</dbReference>
<dbReference type="InterPro" id="IPR008927">
    <property type="entry name" value="6-PGluconate_DH-like_C_sf"/>
</dbReference>
<feature type="binding site" evidence="11 12">
    <location>
        <position position="226"/>
    </location>
    <ligand>
        <name>Mg(2+)</name>
        <dbReference type="ChEBI" id="CHEBI:18420"/>
        <label>2</label>
    </ligand>
</feature>
<feature type="binding site" evidence="11 12">
    <location>
        <position position="251"/>
    </location>
    <ligand>
        <name>substrate</name>
    </ligand>
</feature>
<dbReference type="NCBIfam" id="NF009940">
    <property type="entry name" value="PRK13403.1"/>
    <property type="match status" value="1"/>
</dbReference>
<organism evidence="15 16">
    <name type="scientific">Methanothermus fervidus (strain ATCC 43054 / DSM 2088 / JCM 10308 / V24 S)</name>
    <dbReference type="NCBI Taxonomy" id="523846"/>
    <lineage>
        <taxon>Archaea</taxon>
        <taxon>Methanobacteriati</taxon>
        <taxon>Methanobacteriota</taxon>
        <taxon>Methanomada group</taxon>
        <taxon>Methanobacteria</taxon>
        <taxon>Methanobacteriales</taxon>
        <taxon>Methanothermaceae</taxon>
        <taxon>Methanothermus</taxon>
    </lineage>
</organism>
<feature type="binding site" evidence="11 12">
    <location>
        <position position="194"/>
    </location>
    <ligand>
        <name>Mg(2+)</name>
        <dbReference type="ChEBI" id="CHEBI:18420"/>
        <label>1</label>
    </ligand>
</feature>
<dbReference type="PIRSF" id="PIRSF000116">
    <property type="entry name" value="IlvC_gammaproteo"/>
    <property type="match status" value="1"/>
</dbReference>
<comment type="catalytic activity">
    <reaction evidence="10">
        <text>(2R)-2,3-dihydroxy-3-methylbutanoate + NADP(+) = (2S)-2-acetolactate + NADPH + H(+)</text>
        <dbReference type="Rhea" id="RHEA:22068"/>
        <dbReference type="ChEBI" id="CHEBI:15378"/>
        <dbReference type="ChEBI" id="CHEBI:49072"/>
        <dbReference type="ChEBI" id="CHEBI:57783"/>
        <dbReference type="ChEBI" id="CHEBI:58349"/>
        <dbReference type="ChEBI" id="CHEBI:58476"/>
        <dbReference type="EC" id="1.1.1.383"/>
    </reaction>
</comment>
<keyword evidence="6 11" id="KW-0460">Magnesium</keyword>
<comment type="catalytic activity">
    <reaction evidence="9">
        <text>(2R)-2,3-dihydroxy-3-methylbutanoate + NAD(+) = (2S)-2-acetolactate + NADH + H(+)</text>
        <dbReference type="Rhea" id="RHEA:30627"/>
        <dbReference type="ChEBI" id="CHEBI:15378"/>
        <dbReference type="ChEBI" id="CHEBI:49072"/>
        <dbReference type="ChEBI" id="CHEBI:57540"/>
        <dbReference type="ChEBI" id="CHEBI:57945"/>
        <dbReference type="ChEBI" id="CHEBI:58476"/>
        <dbReference type="EC" id="1.1.1.383"/>
    </reaction>
</comment>
<dbReference type="Proteomes" id="UP000002315">
    <property type="component" value="Chromosome"/>
</dbReference>
<dbReference type="HAMAP" id="MF_00435">
    <property type="entry name" value="IlvC"/>
    <property type="match status" value="1"/>
</dbReference>
<evidence type="ECO:0000313" key="16">
    <source>
        <dbReference type="Proteomes" id="UP000002315"/>
    </source>
</evidence>
<dbReference type="PROSITE" id="PS51850">
    <property type="entry name" value="KARI_N"/>
    <property type="match status" value="1"/>
</dbReference>
<dbReference type="InterPro" id="IPR014359">
    <property type="entry name" value="KARI_prok"/>
</dbReference>
<dbReference type="SUPFAM" id="SSF48179">
    <property type="entry name" value="6-phosphogluconate dehydrogenase C-terminal domain-like"/>
    <property type="match status" value="1"/>
</dbReference>
<comment type="function">
    <text evidence="11">Involved in the biosynthesis of branched-chain amino acids (BCAA). Catalyzes an alkyl-migration followed by a ketol-acid reduction of (S)-2-acetolactate (S2AL) to yield (R)-2,3-dihydroxy-isovalerate. In the isomerase reaction, S2AL is rearranged via a Mg-dependent methyl migration to produce 3-hydroxy-3-methyl-2-ketobutyrate (HMKB). In the reductase reaction, this 2-ketoacid undergoes a metal-dependent reduction by NADPH to yield (R)-2,3-dihydroxy-isovalerate.</text>
</comment>
<dbReference type="GO" id="GO:0009097">
    <property type="term" value="P:isoleucine biosynthetic process"/>
    <property type="evidence" value="ECO:0007669"/>
    <property type="project" value="UniProtKB-UniRule"/>
</dbReference>
<feature type="binding site" evidence="11">
    <location>
        <position position="133"/>
    </location>
    <ligand>
        <name>NADP(+)</name>
        <dbReference type="ChEBI" id="CHEBI:58349"/>
    </ligand>
</feature>
<accession>E3GWW9</accession>
<evidence type="ECO:0000256" key="5">
    <source>
        <dbReference type="ARBA" id="ARBA00022723"/>
    </source>
</evidence>
<dbReference type="GO" id="GO:0009099">
    <property type="term" value="P:L-valine biosynthetic process"/>
    <property type="evidence" value="ECO:0007669"/>
    <property type="project" value="UniProtKB-UniRule"/>
</dbReference>
<dbReference type="NCBIfam" id="NF004017">
    <property type="entry name" value="PRK05479.1"/>
    <property type="match status" value="1"/>
</dbReference>
<keyword evidence="11" id="KW-0521">NADP</keyword>
<feature type="binding site" evidence="11">
    <location>
        <position position="47"/>
    </location>
    <ligand>
        <name>NADP(+)</name>
        <dbReference type="ChEBI" id="CHEBI:58349"/>
    </ligand>
</feature>
<evidence type="ECO:0000256" key="4">
    <source>
        <dbReference type="ARBA" id="ARBA00022605"/>
    </source>
</evidence>
<evidence type="ECO:0000256" key="2">
    <source>
        <dbReference type="ARBA" id="ARBA00004885"/>
    </source>
</evidence>
<reference evidence="15 16" key="1">
    <citation type="journal article" date="2010" name="Stand. Genomic Sci.">
        <title>Complete genome sequence of Methanothermus fervidus type strain (V24S).</title>
        <authorList>
            <person name="Anderson I."/>
            <person name="Djao O.D."/>
            <person name="Misra M."/>
            <person name="Chertkov O."/>
            <person name="Nolan M."/>
            <person name="Lucas S."/>
            <person name="Lapidus A."/>
            <person name="Del Rio T.G."/>
            <person name="Tice H."/>
            <person name="Cheng J.F."/>
            <person name="Tapia R."/>
            <person name="Han C."/>
            <person name="Goodwin L."/>
            <person name="Pitluck S."/>
            <person name="Liolios K."/>
            <person name="Ivanova N."/>
            <person name="Mavromatis K."/>
            <person name="Mikhailova N."/>
            <person name="Pati A."/>
            <person name="Brambilla E."/>
            <person name="Chen A."/>
            <person name="Palaniappan K."/>
            <person name="Land M."/>
            <person name="Hauser L."/>
            <person name="Chang Y.J."/>
            <person name="Jeffries C.D."/>
            <person name="Sikorski J."/>
            <person name="Spring S."/>
            <person name="Rohde M."/>
            <person name="Eichinger K."/>
            <person name="Huber H."/>
            <person name="Wirth R."/>
            <person name="Goker M."/>
            <person name="Detter J.C."/>
            <person name="Woyke T."/>
            <person name="Bristow J."/>
            <person name="Eisen J.A."/>
            <person name="Markowitz V."/>
            <person name="Hugenholtz P."/>
            <person name="Klenk H.P."/>
            <person name="Kyrpides N.C."/>
        </authorList>
    </citation>
    <scope>NUCLEOTIDE SEQUENCE [LARGE SCALE GENOMIC DNA]</scope>
    <source>
        <strain evidence="16">ATCC 43054 / DSM 2088 / JCM 10308 / V24 S</strain>
    </source>
</reference>
<dbReference type="PANTHER" id="PTHR21371">
    <property type="entry name" value="KETOL-ACID REDUCTOISOMERASE, MITOCHONDRIAL"/>
    <property type="match status" value="1"/>
</dbReference>
<dbReference type="PANTHER" id="PTHR21371:SF1">
    <property type="entry name" value="KETOL-ACID REDUCTOISOMERASE, MITOCHONDRIAL"/>
    <property type="match status" value="1"/>
</dbReference>
<feature type="binding site" evidence="11 12">
    <location>
        <position position="230"/>
    </location>
    <ligand>
        <name>Mg(2+)</name>
        <dbReference type="ChEBI" id="CHEBI:18420"/>
        <label>2</label>
    </ligand>
</feature>
<dbReference type="InterPro" id="IPR036291">
    <property type="entry name" value="NAD(P)-bd_dom_sf"/>
</dbReference>
<dbReference type="InterPro" id="IPR000506">
    <property type="entry name" value="KARI_C"/>
</dbReference>
<comment type="catalytic activity">
    <reaction evidence="11">
        <text>(2R)-2,3-dihydroxy-3-methylbutanoate + NADP(+) = (2S)-2-acetolactate + NADPH + H(+)</text>
        <dbReference type="Rhea" id="RHEA:22068"/>
        <dbReference type="ChEBI" id="CHEBI:15378"/>
        <dbReference type="ChEBI" id="CHEBI:49072"/>
        <dbReference type="ChEBI" id="CHEBI:57783"/>
        <dbReference type="ChEBI" id="CHEBI:58349"/>
        <dbReference type="ChEBI" id="CHEBI:58476"/>
        <dbReference type="EC" id="1.1.1.86"/>
    </reaction>
</comment>
<dbReference type="InterPro" id="IPR013116">
    <property type="entry name" value="KARI_N"/>
</dbReference>
<dbReference type="KEGG" id="mfv:Mfer_0054"/>
<evidence type="ECO:0000259" key="13">
    <source>
        <dbReference type="PROSITE" id="PS51850"/>
    </source>
</evidence>
<evidence type="ECO:0000313" key="15">
    <source>
        <dbReference type="EMBL" id="ADP76858.1"/>
    </source>
</evidence>
<keyword evidence="16" id="KW-1185">Reference proteome</keyword>
<dbReference type="Pfam" id="PF01450">
    <property type="entry name" value="KARI_C"/>
    <property type="match status" value="1"/>
</dbReference>
<comment type="pathway">
    <text evidence="2 11">Amino-acid biosynthesis; L-isoleucine biosynthesis; L-isoleucine from 2-oxobutanoate: step 2/4.</text>
</comment>
<evidence type="ECO:0000256" key="8">
    <source>
        <dbReference type="ARBA" id="ARBA00023304"/>
    </source>
</evidence>
<comment type="catalytic activity">
    <reaction evidence="11">
        <text>(2R,3R)-2,3-dihydroxy-3-methylpentanoate + NADP(+) = (S)-2-ethyl-2-hydroxy-3-oxobutanoate + NADPH + H(+)</text>
        <dbReference type="Rhea" id="RHEA:13493"/>
        <dbReference type="ChEBI" id="CHEBI:15378"/>
        <dbReference type="ChEBI" id="CHEBI:49256"/>
        <dbReference type="ChEBI" id="CHEBI:49258"/>
        <dbReference type="ChEBI" id="CHEBI:57783"/>
        <dbReference type="ChEBI" id="CHEBI:58349"/>
        <dbReference type="EC" id="1.1.1.86"/>
    </reaction>
</comment>
<keyword evidence="7 11" id="KW-0560">Oxidoreductase</keyword>
<dbReference type="AlphaFoldDB" id="E3GWW9"/>
<evidence type="ECO:0000256" key="12">
    <source>
        <dbReference type="PROSITE-ProRule" id="PRU01198"/>
    </source>
</evidence>
<dbReference type="NCBIfam" id="TIGR00465">
    <property type="entry name" value="ilvC"/>
    <property type="match status" value="1"/>
</dbReference>
<dbReference type="EMBL" id="CP002278">
    <property type="protein sequence ID" value="ADP76858.1"/>
    <property type="molecule type" value="Genomic_DNA"/>
</dbReference>
<evidence type="ECO:0000256" key="10">
    <source>
        <dbReference type="ARBA" id="ARBA00052344"/>
    </source>
</evidence>
<keyword evidence="8 11" id="KW-0100">Branched-chain amino acid biosynthesis</keyword>
<name>E3GWW9_METFV</name>
<feature type="domain" description="KARI C-terminal knotted" evidence="14">
    <location>
        <begin position="182"/>
        <end position="327"/>
    </location>
</feature>
<dbReference type="FunFam" id="3.40.50.720:FF:000023">
    <property type="entry name" value="Ketol-acid reductoisomerase (NADP(+))"/>
    <property type="match status" value="1"/>
</dbReference>
<dbReference type="STRING" id="523846.Mfer_0054"/>
<evidence type="ECO:0000256" key="3">
    <source>
        <dbReference type="ARBA" id="ARBA00010318"/>
    </source>
</evidence>
<gene>
    <name evidence="11" type="primary">ilvC</name>
    <name evidence="15" type="ordered locus">Mfer_0054</name>
</gene>
<feature type="binding site" evidence="11">
    <location>
        <position position="52"/>
    </location>
    <ligand>
        <name>NADP(+)</name>
        <dbReference type="ChEBI" id="CHEBI:58349"/>
    </ligand>
</feature>
<evidence type="ECO:0000256" key="9">
    <source>
        <dbReference type="ARBA" id="ARBA00050504"/>
    </source>
</evidence>
<evidence type="ECO:0000256" key="11">
    <source>
        <dbReference type="HAMAP-Rule" id="MF_00435"/>
    </source>
</evidence>
<dbReference type="Gene3D" id="3.40.50.720">
    <property type="entry name" value="NAD(P)-binding Rossmann-like Domain"/>
    <property type="match status" value="1"/>
</dbReference>
<keyword evidence="15" id="KW-0413">Isomerase</keyword>
<feature type="active site" evidence="11">
    <location>
        <position position="107"/>
    </location>
</feature>
<comment type="similarity">
    <text evidence="3 11 12">Belongs to the ketol-acid reductoisomerase family.</text>
</comment>
<dbReference type="GO" id="GO:0016853">
    <property type="term" value="F:isomerase activity"/>
    <property type="evidence" value="ECO:0007669"/>
    <property type="project" value="UniProtKB-KW"/>
</dbReference>
<comment type="caution">
    <text evidence="11">Lacks conserved residue(s) required for the propagation of feature annotation.</text>
</comment>
<dbReference type="PROSITE" id="PS51851">
    <property type="entry name" value="KARI_C"/>
    <property type="match status" value="1"/>
</dbReference>
<evidence type="ECO:0000256" key="6">
    <source>
        <dbReference type="ARBA" id="ARBA00022842"/>
    </source>
</evidence>
<dbReference type="UniPathway" id="UPA00047">
    <property type="reaction ID" value="UER00056"/>
</dbReference>
<feature type="domain" description="KARI N-terminal Rossmann" evidence="13">
    <location>
        <begin position="1"/>
        <end position="181"/>
    </location>
</feature>
<dbReference type="EC" id="1.1.1.86" evidence="11"/>
<feature type="binding site" evidence="11">
    <location>
        <begin position="24"/>
        <end position="27"/>
    </location>
    <ligand>
        <name>NADP(+)</name>
        <dbReference type="ChEBI" id="CHEBI:58349"/>
    </ligand>
</feature>
<comment type="pathway">
    <text evidence="1 11">Amino-acid biosynthesis; L-valine biosynthesis; L-valine from pyruvate: step 2/4.</text>
</comment>